<gene>
    <name evidence="2" type="ORF">GCM10012287_03320</name>
</gene>
<evidence type="ECO:0000313" key="3">
    <source>
        <dbReference type="Proteomes" id="UP000631535"/>
    </source>
</evidence>
<evidence type="ECO:0000256" key="1">
    <source>
        <dbReference type="SAM" id="MobiDB-lite"/>
    </source>
</evidence>
<dbReference type="EMBL" id="BMMP01000001">
    <property type="protein sequence ID" value="GGO42429.1"/>
    <property type="molecule type" value="Genomic_DNA"/>
</dbReference>
<feature type="region of interest" description="Disordered" evidence="1">
    <location>
        <begin position="146"/>
        <end position="167"/>
    </location>
</feature>
<organism evidence="2 3">
    <name type="scientific">Streptomyces daqingensis</name>
    <dbReference type="NCBI Taxonomy" id="1472640"/>
    <lineage>
        <taxon>Bacteria</taxon>
        <taxon>Bacillati</taxon>
        <taxon>Actinomycetota</taxon>
        <taxon>Actinomycetes</taxon>
        <taxon>Kitasatosporales</taxon>
        <taxon>Streptomycetaceae</taxon>
        <taxon>Streptomyces</taxon>
    </lineage>
</organism>
<evidence type="ECO:0000313" key="2">
    <source>
        <dbReference type="EMBL" id="GGO42429.1"/>
    </source>
</evidence>
<feature type="compositionally biased region" description="Basic residues" evidence="1">
    <location>
        <begin position="39"/>
        <end position="48"/>
    </location>
</feature>
<reference evidence="3" key="1">
    <citation type="journal article" date="2019" name="Int. J. Syst. Evol. Microbiol.">
        <title>The Global Catalogue of Microorganisms (GCM) 10K type strain sequencing project: providing services to taxonomists for standard genome sequencing and annotation.</title>
        <authorList>
            <consortium name="The Broad Institute Genomics Platform"/>
            <consortium name="The Broad Institute Genome Sequencing Center for Infectious Disease"/>
            <person name="Wu L."/>
            <person name="Ma J."/>
        </authorList>
    </citation>
    <scope>NUCLEOTIDE SEQUENCE [LARGE SCALE GENOMIC DNA]</scope>
    <source>
        <strain evidence="3">CGMCC 4.7178</strain>
    </source>
</reference>
<dbReference type="RefSeq" id="WP_189035209.1">
    <property type="nucleotide sequence ID" value="NZ_BMMP01000001.1"/>
</dbReference>
<protein>
    <submittedName>
        <fullName evidence="2">Uncharacterized protein</fullName>
    </submittedName>
</protein>
<comment type="caution">
    <text evidence="2">The sequence shown here is derived from an EMBL/GenBank/DDBJ whole genome shotgun (WGS) entry which is preliminary data.</text>
</comment>
<sequence length="167" mass="18078">MVRKKKEGNEVQRRAAALRARRAGETPSEEHTTTGASKQRTHVPRRSHSHEERTAHIHEGKQGSVSRPAAGGGGRGGAVEPWPTFRGRGHPGYTEEHEQVYQALADAQAANGGAAVMLGEVARAAARPLEETRVLMHDLTAVQGLATELQHPDDPDLGSRYETRPGF</sequence>
<feature type="region of interest" description="Disordered" evidence="1">
    <location>
        <begin position="1"/>
        <end position="92"/>
    </location>
</feature>
<feature type="compositionally biased region" description="Basic and acidic residues" evidence="1">
    <location>
        <begin position="49"/>
        <end position="61"/>
    </location>
</feature>
<name>A0ABQ2LRV2_9ACTN</name>
<accession>A0ABQ2LRV2</accession>
<feature type="compositionally biased region" description="Basic and acidic residues" evidence="1">
    <location>
        <begin position="22"/>
        <end position="32"/>
    </location>
</feature>
<dbReference type="Proteomes" id="UP000631535">
    <property type="component" value="Unassembled WGS sequence"/>
</dbReference>
<feature type="compositionally biased region" description="Basic and acidic residues" evidence="1">
    <location>
        <begin position="150"/>
        <end position="167"/>
    </location>
</feature>
<proteinExistence type="predicted"/>
<keyword evidence="3" id="KW-1185">Reference proteome</keyword>